<feature type="compositionally biased region" description="Gly residues" evidence="1">
    <location>
        <begin position="382"/>
        <end position="392"/>
    </location>
</feature>
<dbReference type="Gene3D" id="2.30.40.10">
    <property type="entry name" value="Urease, subunit C, domain 1"/>
    <property type="match status" value="1"/>
</dbReference>
<dbReference type="InterPro" id="IPR011059">
    <property type="entry name" value="Metal-dep_hydrolase_composite"/>
</dbReference>
<name>E6SIQ5_THEM7</name>
<keyword evidence="4" id="KW-1185">Reference proteome</keyword>
<dbReference type="EMBL" id="CP002344">
    <property type="protein sequence ID" value="ADU51999.1"/>
    <property type="molecule type" value="Genomic_DNA"/>
</dbReference>
<reference evidence="4" key="2">
    <citation type="journal article" date="2010" name="Stand. Genomic Sci.">
        <title>Complete genome sequence of Thermaerobacter marianensis type strain (7p75aT).</title>
        <authorList>
            <person name="Han C."/>
            <person name="Gu W."/>
            <person name="Zhang X."/>
            <person name="Lapidus A."/>
            <person name="Nolan M."/>
            <person name="Copeland A."/>
            <person name="Lucas S."/>
            <person name="Glavina Del Rio T."/>
            <person name="Tice H."/>
            <person name="Cheng J."/>
            <person name="Tapia R."/>
            <person name="Goodwin L."/>
            <person name="Pitluck S."/>
            <person name="Pagani I."/>
            <person name="Ivanova N."/>
            <person name="Mavromatis K."/>
            <person name="Mikhailova N."/>
            <person name="Pati A."/>
            <person name="Chen A."/>
            <person name="Palaniappan K."/>
            <person name="Land M."/>
            <person name="Hauser L."/>
            <person name="Chang Y."/>
            <person name="Jeffries C."/>
            <person name="Schneider S."/>
            <person name="Rohde M."/>
            <person name="Goker M."/>
            <person name="Pukall R."/>
            <person name="Woyke T."/>
            <person name="Bristow J."/>
            <person name="Eisen J."/>
            <person name="Markowitz V."/>
            <person name="Hugenholtz P."/>
            <person name="Kyrpides N."/>
            <person name="Klenk H."/>
            <person name="Detter J."/>
        </authorList>
    </citation>
    <scope>NUCLEOTIDE SEQUENCE [LARGE SCALE GENOMIC DNA]</scope>
    <source>
        <strain evidence="4">ATCC 700841 / DSM 12885 / JCM 10246 / 7p75a</strain>
    </source>
</reference>
<reference evidence="3 4" key="1">
    <citation type="journal article" date="2010" name="Stand. Genomic Sci.">
        <title>Complete genome sequence of Thermaerobacter marianensis type strain (7p75a).</title>
        <authorList>
            <person name="Han C."/>
            <person name="Gu W."/>
            <person name="Zhang X."/>
            <person name="Lapidus A."/>
            <person name="Nolan M."/>
            <person name="Copeland A."/>
            <person name="Lucas S."/>
            <person name="Del Rio T.G."/>
            <person name="Tice H."/>
            <person name="Cheng J.F."/>
            <person name="Tapia R."/>
            <person name="Goodwin L."/>
            <person name="Pitluck S."/>
            <person name="Pagani I."/>
            <person name="Ivanova N."/>
            <person name="Mavromatis K."/>
            <person name="Mikhailova N."/>
            <person name="Pati A."/>
            <person name="Chen A."/>
            <person name="Palaniappan K."/>
            <person name="Land M."/>
            <person name="Hauser L."/>
            <person name="Chang Y.J."/>
            <person name="Jeffries C.D."/>
            <person name="Schneider S."/>
            <person name="Rohde M."/>
            <person name="Goker M."/>
            <person name="Pukall R."/>
            <person name="Woyke T."/>
            <person name="Bristow J."/>
            <person name="Eisen J.A."/>
            <person name="Markowitz V."/>
            <person name="Hugenholtz P."/>
            <person name="Kyrpides N.C."/>
            <person name="Klenk H.P."/>
            <person name="Detter J.C."/>
        </authorList>
    </citation>
    <scope>NUCLEOTIDE SEQUENCE [LARGE SCALE GENOMIC DNA]</scope>
    <source>
        <strain evidence="4">ATCC 700841 / DSM 12885 / JCM 10246 / 7p75a</strain>
    </source>
</reference>
<dbReference type="RefSeq" id="WP_013496300.1">
    <property type="nucleotide sequence ID" value="NC_014831.1"/>
</dbReference>
<evidence type="ECO:0000313" key="4">
    <source>
        <dbReference type="Proteomes" id="UP000008915"/>
    </source>
</evidence>
<dbReference type="InterPro" id="IPR033932">
    <property type="entry name" value="YtcJ-like"/>
</dbReference>
<accession>E6SIQ5</accession>
<evidence type="ECO:0000256" key="1">
    <source>
        <dbReference type="SAM" id="MobiDB-lite"/>
    </source>
</evidence>
<evidence type="ECO:0000313" key="3">
    <source>
        <dbReference type="EMBL" id="ADU51999.1"/>
    </source>
</evidence>
<dbReference type="SUPFAM" id="SSF51338">
    <property type="entry name" value="Composite domain of metallo-dependent hydrolases"/>
    <property type="match status" value="1"/>
</dbReference>
<dbReference type="SUPFAM" id="SSF51556">
    <property type="entry name" value="Metallo-dependent hydrolases"/>
    <property type="match status" value="1"/>
</dbReference>
<dbReference type="Proteomes" id="UP000008915">
    <property type="component" value="Chromosome"/>
</dbReference>
<dbReference type="KEGG" id="tmr:Tmar_1914"/>
<dbReference type="eggNOG" id="COG1574">
    <property type="taxonomic scope" value="Bacteria"/>
</dbReference>
<protein>
    <submittedName>
        <fullName evidence="3">Amidohydrolase 3</fullName>
    </submittedName>
</protein>
<dbReference type="Gene3D" id="3.10.310.70">
    <property type="match status" value="1"/>
</dbReference>
<dbReference type="AlphaFoldDB" id="E6SIQ5"/>
<feature type="region of interest" description="Disordered" evidence="1">
    <location>
        <begin position="115"/>
        <end position="161"/>
    </location>
</feature>
<feature type="domain" description="Amidohydrolase 3" evidence="2">
    <location>
        <begin position="62"/>
        <end position="651"/>
    </location>
</feature>
<feature type="compositionally biased region" description="Gly residues" evidence="1">
    <location>
        <begin position="133"/>
        <end position="143"/>
    </location>
</feature>
<dbReference type="PANTHER" id="PTHR22642:SF2">
    <property type="entry name" value="PROTEIN LONG AFTER FAR-RED 3"/>
    <property type="match status" value="1"/>
</dbReference>
<dbReference type="GO" id="GO:0016810">
    <property type="term" value="F:hydrolase activity, acting on carbon-nitrogen (but not peptide) bonds"/>
    <property type="evidence" value="ECO:0007669"/>
    <property type="project" value="InterPro"/>
</dbReference>
<dbReference type="InterPro" id="IPR032466">
    <property type="entry name" value="Metal_Hydrolase"/>
</dbReference>
<proteinExistence type="predicted"/>
<dbReference type="HOGENOM" id="CLU_009942_2_0_9"/>
<dbReference type="Pfam" id="PF07969">
    <property type="entry name" value="Amidohydro_3"/>
    <property type="match status" value="1"/>
</dbReference>
<evidence type="ECO:0000259" key="2">
    <source>
        <dbReference type="Pfam" id="PF07969"/>
    </source>
</evidence>
<dbReference type="PANTHER" id="PTHR22642">
    <property type="entry name" value="IMIDAZOLONEPROPIONASE"/>
    <property type="match status" value="1"/>
</dbReference>
<gene>
    <name evidence="3" type="ordered locus">Tmar_1914</name>
</gene>
<dbReference type="InterPro" id="IPR013108">
    <property type="entry name" value="Amidohydro_3"/>
</dbReference>
<organism evidence="3 4">
    <name type="scientific">Thermaerobacter marianensis (strain ATCC 700841 / DSM 12885 / JCM 10246 / 7p75a)</name>
    <dbReference type="NCBI Taxonomy" id="644966"/>
    <lineage>
        <taxon>Bacteria</taxon>
        <taxon>Bacillati</taxon>
        <taxon>Bacillota</taxon>
        <taxon>Clostridia</taxon>
        <taxon>Eubacteriales</taxon>
        <taxon>Clostridiales Family XVII. Incertae Sedis</taxon>
        <taxon>Thermaerobacter</taxon>
    </lineage>
</organism>
<dbReference type="Gene3D" id="3.20.20.140">
    <property type="entry name" value="Metal-dependent hydrolases"/>
    <property type="match status" value="1"/>
</dbReference>
<dbReference type="STRING" id="644966.Tmar_1914"/>
<sequence length="653" mass="67923">MNQSNGPAPAGGTARPRYFFNGRIFTADPQQPEATAMVVEGGRIRWIGRQEDANPGAGVERLDLAGHRVIPGLIDAHMHPLFLAETAQQIPCLPPAARSIGDIVAAVRRRREELGRAGATGPGPAGFRTGGPRAAGGGMGATGRGTDPAAEPSRKPRAASGTHGLPWILGWGYDEGKLAEGRAPTRWDLDRGAADVPVVITRICYHVVAVNSKALELAGITRDTPDPPGGRIDRDERGEPTGVLREAARYLVLDLIPMPSPEAQAEMLAKLSPLLLARGITAITDMMARRRPVDDLTLYRAARGRGLRQRAVLYYLWEHLREELPGEAAGTGGRPLALEPGATDLRQPVFVGGIKVFADGSISGRTAWVDPPFGGVDPPFRGTGGSGSGEAGAAGSPAHPGPGVPAGSFAPTGLAAPSGAAGSSGVPGQHGLALTTPDELRAAAAVARRAGVQLAVHAMGNRAVDLVVGTLGALPGWLRDGPSVRLEHATLASRDAMARAARAGIAFVPQPIFLFAEIESYLNNLGVERARRAYALRSMLEAGVTVALSSDAPATSWADPASPFVNMKAAATRVASSGTPVGLNEAIPVAVALALYTREAARVTRIPGVGQLKPGYAADFVVLDRDLLSVEPADLDAVRVVATYMGGERVYPA</sequence>
<dbReference type="CDD" id="cd01300">
    <property type="entry name" value="YtcJ_like"/>
    <property type="match status" value="1"/>
</dbReference>
<feature type="compositionally biased region" description="Low complexity" evidence="1">
    <location>
        <begin position="405"/>
        <end position="427"/>
    </location>
</feature>
<feature type="region of interest" description="Disordered" evidence="1">
    <location>
        <begin position="373"/>
        <end position="433"/>
    </location>
</feature>